<accession>A0A3Q3IJT8</accession>
<dbReference type="PANTHER" id="PTHR47503">
    <property type="entry name" value="PURKINJE CELL PROTEIN 2"/>
    <property type="match status" value="1"/>
</dbReference>
<dbReference type="Gene3D" id="1.25.40.10">
    <property type="entry name" value="Tetratricopeptide repeat domain"/>
    <property type="match status" value="1"/>
</dbReference>
<reference evidence="1" key="2">
    <citation type="submission" date="2025-09" db="UniProtKB">
        <authorList>
            <consortium name="Ensembl"/>
        </authorList>
    </citation>
    <scope>IDENTIFICATION</scope>
</reference>
<dbReference type="Ensembl" id="ENSMALT00000003826.1">
    <property type="protein sequence ID" value="ENSMALP00000003729.1"/>
    <property type="gene ID" value="ENSMALG00000002728.1"/>
</dbReference>
<dbReference type="Proteomes" id="UP000261600">
    <property type="component" value="Unplaced"/>
</dbReference>
<name>A0A3Q3IJT8_MONAL</name>
<dbReference type="InterPro" id="IPR011990">
    <property type="entry name" value="TPR-like_helical_dom_sf"/>
</dbReference>
<evidence type="ECO:0000313" key="2">
    <source>
        <dbReference type="Proteomes" id="UP000261600"/>
    </source>
</evidence>
<sequence length="130" mass="14150">LLLEKDRSNGGSNCSEIIILLTISLLLTSHLPDNEMFFSLLADTQSDRLDDQRVFLPSLPGLENTGGPKFFNLLADFQGQRLDDQRVFLPSLPGIQNGGTTSASTAAEMDASYLCYMVSKVQVGSIHSNV</sequence>
<reference evidence="1" key="1">
    <citation type="submission" date="2025-08" db="UniProtKB">
        <authorList>
            <consortium name="Ensembl"/>
        </authorList>
    </citation>
    <scope>IDENTIFICATION</scope>
</reference>
<organism evidence="1 2">
    <name type="scientific">Monopterus albus</name>
    <name type="common">Swamp eel</name>
    <dbReference type="NCBI Taxonomy" id="43700"/>
    <lineage>
        <taxon>Eukaryota</taxon>
        <taxon>Metazoa</taxon>
        <taxon>Chordata</taxon>
        <taxon>Craniata</taxon>
        <taxon>Vertebrata</taxon>
        <taxon>Euteleostomi</taxon>
        <taxon>Actinopterygii</taxon>
        <taxon>Neopterygii</taxon>
        <taxon>Teleostei</taxon>
        <taxon>Neoteleostei</taxon>
        <taxon>Acanthomorphata</taxon>
        <taxon>Anabantaria</taxon>
        <taxon>Synbranchiformes</taxon>
        <taxon>Synbranchidae</taxon>
        <taxon>Monopterus</taxon>
    </lineage>
</organism>
<dbReference type="STRING" id="43700.ENSMALP00000003729"/>
<dbReference type="PANTHER" id="PTHR47503:SF1">
    <property type="entry name" value="PURKINJE CELL PROTEIN 2 HOMOLOG"/>
    <property type="match status" value="1"/>
</dbReference>
<evidence type="ECO:0000313" key="1">
    <source>
        <dbReference type="Ensembl" id="ENSMALP00000003729.1"/>
    </source>
</evidence>
<keyword evidence="2" id="KW-1185">Reference proteome</keyword>
<dbReference type="AlphaFoldDB" id="A0A3Q3IJT8"/>
<proteinExistence type="predicted"/>
<dbReference type="Pfam" id="PF02188">
    <property type="entry name" value="GoLoco"/>
    <property type="match status" value="1"/>
</dbReference>
<dbReference type="PROSITE" id="PS50877">
    <property type="entry name" value="GOLOCO"/>
    <property type="match status" value="2"/>
</dbReference>
<dbReference type="InterPro" id="IPR042168">
    <property type="entry name" value="Pcp2"/>
</dbReference>
<dbReference type="GO" id="GO:0005085">
    <property type="term" value="F:guanyl-nucleotide exchange factor activity"/>
    <property type="evidence" value="ECO:0007669"/>
    <property type="project" value="InterPro"/>
</dbReference>
<dbReference type="SMART" id="SM00390">
    <property type="entry name" value="GoLoco"/>
    <property type="match status" value="2"/>
</dbReference>
<protein>
    <submittedName>
        <fullName evidence="1">Uncharacterized protein</fullName>
    </submittedName>
</protein>
<dbReference type="InterPro" id="IPR003109">
    <property type="entry name" value="GoLoco_motif"/>
</dbReference>